<dbReference type="Pfam" id="PF00849">
    <property type="entry name" value="PseudoU_synth_2"/>
    <property type="match status" value="1"/>
</dbReference>
<name>A0A645EU96_9ZZZZ</name>
<dbReference type="PANTHER" id="PTHR21600">
    <property type="entry name" value="MITOCHONDRIAL RNA PSEUDOURIDINE SYNTHASE"/>
    <property type="match status" value="1"/>
</dbReference>
<dbReference type="InterPro" id="IPR050188">
    <property type="entry name" value="RluA_PseudoU_synthase"/>
</dbReference>
<dbReference type="AlphaFoldDB" id="A0A645EU96"/>
<dbReference type="EC" id="5.4.99.23" evidence="2"/>
<dbReference type="PANTHER" id="PTHR21600:SF35">
    <property type="entry name" value="PSEUDOURIDINE SYNTHASE"/>
    <property type="match status" value="1"/>
</dbReference>
<reference evidence="2" key="1">
    <citation type="submission" date="2019-08" db="EMBL/GenBank/DDBJ databases">
        <authorList>
            <person name="Kucharzyk K."/>
            <person name="Murdoch R.W."/>
            <person name="Higgins S."/>
            <person name="Loffler F."/>
        </authorList>
    </citation>
    <scope>NUCLEOTIDE SEQUENCE</scope>
</reference>
<dbReference type="GO" id="GO:0000455">
    <property type="term" value="P:enzyme-directed rRNA pseudouridine synthesis"/>
    <property type="evidence" value="ECO:0007669"/>
    <property type="project" value="TreeGrafter"/>
</dbReference>
<dbReference type="NCBIfam" id="TIGR00005">
    <property type="entry name" value="rluA_subfam"/>
    <property type="match status" value="1"/>
</dbReference>
<dbReference type="InterPro" id="IPR020103">
    <property type="entry name" value="PsdUridine_synth_cat_dom_sf"/>
</dbReference>
<dbReference type="GO" id="GO:0160140">
    <property type="term" value="F:23S rRNA pseudouridine(1911/1915/1917) synthase activity"/>
    <property type="evidence" value="ECO:0007669"/>
    <property type="project" value="UniProtKB-EC"/>
</dbReference>
<protein>
    <submittedName>
        <fullName evidence="2">Ribosomal large subunit pseudouridine synthase D</fullName>
        <ecNumber evidence="2">5.4.99.23</ecNumber>
    </submittedName>
</protein>
<evidence type="ECO:0000313" key="2">
    <source>
        <dbReference type="EMBL" id="MPN04996.1"/>
    </source>
</evidence>
<organism evidence="2">
    <name type="scientific">bioreactor metagenome</name>
    <dbReference type="NCBI Taxonomy" id="1076179"/>
    <lineage>
        <taxon>unclassified sequences</taxon>
        <taxon>metagenomes</taxon>
        <taxon>ecological metagenomes</taxon>
    </lineage>
</organism>
<evidence type="ECO:0000259" key="1">
    <source>
        <dbReference type="Pfam" id="PF00849"/>
    </source>
</evidence>
<gene>
    <name evidence="2" type="primary">rluD_48</name>
    <name evidence="2" type="ORF">SDC9_152245</name>
</gene>
<sequence length="239" mass="25845">MGDTDGGDLVPVPGPLDILYEDEDLLLVNKAPGVATHPGPGHYDDTLGNYLAEYYREKGILAAYHPVNRLDRSTSGVMAVAKHAHAQQRLIPQLHTGAFARSYLALCRGAPQPARGVVDASIGRAEGSALRREVRPDGAPARTGYQVLETFGDRALLRLEPETGRTHQIRVHMAYLGCPLLGDFLYGVEEPALIARAALHAHRLRLVHPLSGAALEAEAPLPADMSALLPPDVRKKFCF</sequence>
<dbReference type="EMBL" id="VSSQ01050908">
    <property type="protein sequence ID" value="MPN04996.1"/>
    <property type="molecule type" value="Genomic_DNA"/>
</dbReference>
<dbReference type="Gene3D" id="3.30.2350.10">
    <property type="entry name" value="Pseudouridine synthase"/>
    <property type="match status" value="1"/>
</dbReference>
<proteinExistence type="predicted"/>
<dbReference type="InterPro" id="IPR006145">
    <property type="entry name" value="PsdUridine_synth_RsuA/RluA"/>
</dbReference>
<dbReference type="GO" id="GO:0003723">
    <property type="term" value="F:RNA binding"/>
    <property type="evidence" value="ECO:0007669"/>
    <property type="project" value="InterPro"/>
</dbReference>
<dbReference type="SUPFAM" id="SSF55120">
    <property type="entry name" value="Pseudouridine synthase"/>
    <property type="match status" value="1"/>
</dbReference>
<keyword evidence="2" id="KW-0413">Isomerase</keyword>
<dbReference type="CDD" id="cd02869">
    <property type="entry name" value="PseudoU_synth_RluA_like"/>
    <property type="match status" value="1"/>
</dbReference>
<feature type="domain" description="Pseudouridine synthase RsuA/RluA-like" evidence="1">
    <location>
        <begin position="24"/>
        <end position="174"/>
    </location>
</feature>
<accession>A0A645EU96</accession>
<dbReference type="InterPro" id="IPR006225">
    <property type="entry name" value="PsdUridine_synth_RluC/D"/>
</dbReference>
<comment type="caution">
    <text evidence="2">The sequence shown here is derived from an EMBL/GenBank/DDBJ whole genome shotgun (WGS) entry which is preliminary data.</text>
</comment>